<evidence type="ECO:0000313" key="4">
    <source>
        <dbReference type="Proteomes" id="UP001589795"/>
    </source>
</evidence>
<evidence type="ECO:0000256" key="2">
    <source>
        <dbReference type="SAM" id="SignalP"/>
    </source>
</evidence>
<sequence>MTYKAFTSPVALTAAAVLSLSSAAFGQNMIAGQEIQQGDLAAVTAHCEMLAGETPTAANAADGNAGNIEAEDNLPSGDMAEATPTPSPIPADANSGNIDAEDNLPDGDQTDVMATPAPVEADGNSGNIDAEDNMVNLNLQDLTLQDCQEAGFGA</sequence>
<accession>A0ABV6CG63</accession>
<feature type="compositionally biased region" description="Low complexity" evidence="1">
    <location>
        <begin position="57"/>
        <end position="67"/>
    </location>
</feature>
<evidence type="ECO:0000256" key="1">
    <source>
        <dbReference type="SAM" id="MobiDB-lite"/>
    </source>
</evidence>
<organism evidence="3 4">
    <name type="scientific">Paracoccus rhizosphaerae</name>
    <dbReference type="NCBI Taxonomy" id="1133347"/>
    <lineage>
        <taxon>Bacteria</taxon>
        <taxon>Pseudomonadati</taxon>
        <taxon>Pseudomonadota</taxon>
        <taxon>Alphaproteobacteria</taxon>
        <taxon>Rhodobacterales</taxon>
        <taxon>Paracoccaceae</taxon>
        <taxon>Paracoccus</taxon>
    </lineage>
</organism>
<reference evidence="3 4" key="1">
    <citation type="submission" date="2024-09" db="EMBL/GenBank/DDBJ databases">
        <authorList>
            <person name="Sun Q."/>
            <person name="Mori K."/>
        </authorList>
    </citation>
    <scope>NUCLEOTIDE SEQUENCE [LARGE SCALE GENOMIC DNA]</scope>
    <source>
        <strain evidence="3 4">CCM 7904</strain>
    </source>
</reference>
<feature type="compositionally biased region" description="Acidic residues" evidence="1">
    <location>
        <begin position="99"/>
        <end position="109"/>
    </location>
</feature>
<keyword evidence="2" id="KW-0732">Signal</keyword>
<comment type="caution">
    <text evidence="3">The sequence shown here is derived from an EMBL/GenBank/DDBJ whole genome shotgun (WGS) entry which is preliminary data.</text>
</comment>
<dbReference type="Proteomes" id="UP001589795">
    <property type="component" value="Unassembled WGS sequence"/>
</dbReference>
<dbReference type="RefSeq" id="WP_265506484.1">
    <property type="nucleotide sequence ID" value="NZ_JAOTBE010000013.1"/>
</dbReference>
<protein>
    <recommendedName>
        <fullName evidence="5">Pentapeptide repeat-containing protein</fullName>
    </recommendedName>
</protein>
<evidence type="ECO:0000313" key="3">
    <source>
        <dbReference type="EMBL" id="MFC0199726.1"/>
    </source>
</evidence>
<feature type="chain" id="PRO_5046083829" description="Pentapeptide repeat-containing protein" evidence="2">
    <location>
        <begin position="27"/>
        <end position="154"/>
    </location>
</feature>
<feature type="region of interest" description="Disordered" evidence="1">
    <location>
        <begin position="57"/>
        <end position="129"/>
    </location>
</feature>
<dbReference type="EMBL" id="JBHLWQ010000051">
    <property type="protein sequence ID" value="MFC0199726.1"/>
    <property type="molecule type" value="Genomic_DNA"/>
</dbReference>
<name>A0ABV6CG63_9RHOB</name>
<gene>
    <name evidence="3" type="ORF">ACFFIZ_05200</name>
</gene>
<evidence type="ECO:0008006" key="5">
    <source>
        <dbReference type="Google" id="ProtNLM"/>
    </source>
</evidence>
<feature type="signal peptide" evidence="2">
    <location>
        <begin position="1"/>
        <end position="26"/>
    </location>
</feature>
<proteinExistence type="predicted"/>
<keyword evidence="4" id="KW-1185">Reference proteome</keyword>